<reference evidence="1 2" key="1">
    <citation type="submission" date="2020-04" db="EMBL/GenBank/DDBJ databases">
        <title>Plant Genome Project.</title>
        <authorList>
            <person name="Zhang R.-G."/>
        </authorList>
    </citation>
    <scope>NUCLEOTIDE SEQUENCE [LARGE SCALE GENOMIC DNA]</scope>
    <source>
        <strain evidence="1">YNK0</strain>
        <tissue evidence="1">Leaf</tissue>
    </source>
</reference>
<dbReference type="AlphaFoldDB" id="A0A834YD85"/>
<dbReference type="OrthoDB" id="1907176at2759"/>
<sequence length="413" mass="44988">MTGDGSTFRKSRPALADVTNQLGKRVFSEISSNADLESRDGYQKNVEGASQFGLQFYPAVKNLVKGKGKLECIEDSNLKDLSSMKAKQLCGSVNSGTRGNSPRGNAVSGVSRIPDKIKEPLSLLGGDLHLVRGDSAINEILEIGDASRDSCISSILVPTGLGQCNKSGYSPSFKVGEEFRDKEGRVTDVTSNYTESCPVNEGLTDHVFRNDDKELGGDGGLASNESNSIGFSRPFKSLGSKLFGLERCTSLNGDGPANTSAGVDLLKACSCSFCVKGVLCLLSLMCDLLYEFFLVFLPESSLYCSAYMWSDLHYQDIKGRIAALKSSQKEVRILVERSCNHGQIDTNGQGKSKETSKLEFDLMGRWRSLFLHTEDILARESNQLQSSLVSLKELRGNCKMDLEMINEMPSNEP</sequence>
<dbReference type="EMBL" id="JABCRI010000024">
    <property type="protein sequence ID" value="KAF8377289.1"/>
    <property type="molecule type" value="Genomic_DNA"/>
</dbReference>
<dbReference type="PANTHER" id="PTHR33924:SF1">
    <property type="entry name" value="DNA-DIRECTED RNA POLYMERASE SUBUNIT BETA"/>
    <property type="match status" value="1"/>
</dbReference>
<accession>A0A834YD85</accession>
<organism evidence="1 2">
    <name type="scientific">Tetracentron sinense</name>
    <name type="common">Spur-leaf</name>
    <dbReference type="NCBI Taxonomy" id="13715"/>
    <lineage>
        <taxon>Eukaryota</taxon>
        <taxon>Viridiplantae</taxon>
        <taxon>Streptophyta</taxon>
        <taxon>Embryophyta</taxon>
        <taxon>Tracheophyta</taxon>
        <taxon>Spermatophyta</taxon>
        <taxon>Magnoliopsida</taxon>
        <taxon>Trochodendrales</taxon>
        <taxon>Trochodendraceae</taxon>
        <taxon>Tetracentron</taxon>
    </lineage>
</organism>
<dbReference type="PANTHER" id="PTHR33924">
    <property type="entry name" value="CATION-TRANSPORTING ATPASE"/>
    <property type="match status" value="1"/>
</dbReference>
<proteinExistence type="predicted"/>
<dbReference type="OMA" id="KACSCTF"/>
<name>A0A834YD85_TETSI</name>
<gene>
    <name evidence="1" type="ORF">HHK36_030664</name>
</gene>
<comment type="caution">
    <text evidence="1">The sequence shown here is derived from an EMBL/GenBank/DDBJ whole genome shotgun (WGS) entry which is preliminary data.</text>
</comment>
<protein>
    <submittedName>
        <fullName evidence="1">Uncharacterized protein</fullName>
    </submittedName>
</protein>
<evidence type="ECO:0000313" key="2">
    <source>
        <dbReference type="Proteomes" id="UP000655225"/>
    </source>
</evidence>
<dbReference type="Proteomes" id="UP000655225">
    <property type="component" value="Unassembled WGS sequence"/>
</dbReference>
<keyword evidence="2" id="KW-1185">Reference proteome</keyword>
<evidence type="ECO:0000313" key="1">
    <source>
        <dbReference type="EMBL" id="KAF8377289.1"/>
    </source>
</evidence>